<dbReference type="InterPro" id="IPR025235">
    <property type="entry name" value="DUF4178"/>
</dbReference>
<feature type="domain" description="DUF4178" evidence="2">
    <location>
        <begin position="82"/>
        <end position="208"/>
    </location>
</feature>
<gene>
    <name evidence="3" type="ORF">C7H73_00840</name>
</gene>
<dbReference type="OrthoDB" id="228033at2"/>
<dbReference type="EMBL" id="CP027792">
    <property type="protein sequence ID" value="AVP56354.1"/>
    <property type="molecule type" value="Genomic_DNA"/>
</dbReference>
<keyword evidence="4" id="KW-1185">Reference proteome</keyword>
<evidence type="ECO:0000313" key="4">
    <source>
        <dbReference type="Proteomes" id="UP000241829"/>
    </source>
</evidence>
<dbReference type="KEGG" id="melm:C7H73_00840"/>
<keyword evidence="1" id="KW-1133">Transmembrane helix</keyword>
<protein>
    <submittedName>
        <fullName evidence="3">DUF4178 domain-containing protein</fullName>
    </submittedName>
</protein>
<sequence>MATRSAQRHYRAPCPGCGAPVEFQSAQSTHAVCPYCHSTVVRSGGVLQRLGTMAEVFDDHSPLQLGASGRLPAAPGAGGAQAFTLIGRLQYEAAQGRWTEWIALLPGGASASLAEDNGAYVFSRPVTPRHTLPEPGHLRLGMTTAINGKAYTVAAHLQAHLVAAEGETPKLPPPGQPFAVVELRAADGEVLSIDYGAALPEVQAGRSVRLEDLQLTGLKDESAREEAARQFGCPRCGAPVHVELAASKSCTCPSCHSLIDLAEGVGGELRHAVQREPVQPLIPLGSTGQFEGAPWQVVGFQHRTGVEVGDDDEEVFGWDEYLLYNRQRGFIFLVDASDGWSLVRPASGAPKHKGGAQSATYLGRQYRLTSTYRAETNYVAGEFYWPVQRGQKTSNDDFAAVDGKGILSREQAPGEVTWSHGQRLDSSVVAQAFKLQDRDGLFTRQDAGITSITLGAGCGTVVLLFVVLLVLLIVLANCSGDSGGGYRSSGGSWGGYTSGGGHK</sequence>
<dbReference type="RefSeq" id="WP_106844915.1">
    <property type="nucleotide sequence ID" value="NZ_CP027792.1"/>
</dbReference>
<reference evidence="4" key="1">
    <citation type="submission" date="2018-03" db="EMBL/GenBank/DDBJ databases">
        <title>Genome sequencing of Melaminivora sp. strain SC2-7.</title>
        <authorList>
            <person name="Kim S.-J."/>
            <person name="Heo J."/>
            <person name="Ahn J.-H."/>
            <person name="Kwon S.-W."/>
        </authorList>
    </citation>
    <scope>NUCLEOTIDE SEQUENCE [LARGE SCALE GENOMIC DNA]</scope>
    <source>
        <strain evidence="4">SC2-7</strain>
    </source>
</reference>
<feature type="domain" description="DUF4178" evidence="2">
    <location>
        <begin position="284"/>
        <end position="425"/>
    </location>
</feature>
<accession>A0A2P1NH29</accession>
<evidence type="ECO:0000313" key="3">
    <source>
        <dbReference type="EMBL" id="AVP56354.1"/>
    </source>
</evidence>
<feature type="transmembrane region" description="Helical" evidence="1">
    <location>
        <begin position="454"/>
        <end position="478"/>
    </location>
</feature>
<name>A0A2P1NH29_9BURK</name>
<evidence type="ECO:0000256" key="1">
    <source>
        <dbReference type="SAM" id="Phobius"/>
    </source>
</evidence>
<keyword evidence="1" id="KW-0472">Membrane</keyword>
<dbReference type="Proteomes" id="UP000241829">
    <property type="component" value="Chromosome"/>
</dbReference>
<organism evidence="3 4">
    <name type="scientific">Pulveribacter suum</name>
    <dbReference type="NCBI Taxonomy" id="2116657"/>
    <lineage>
        <taxon>Bacteria</taxon>
        <taxon>Pseudomonadati</taxon>
        <taxon>Pseudomonadota</taxon>
        <taxon>Betaproteobacteria</taxon>
        <taxon>Burkholderiales</taxon>
        <taxon>Comamonadaceae</taxon>
        <taxon>Pulveribacter</taxon>
    </lineage>
</organism>
<dbReference type="AlphaFoldDB" id="A0A2P1NH29"/>
<proteinExistence type="predicted"/>
<dbReference type="Pfam" id="PF13785">
    <property type="entry name" value="DUF4178"/>
    <property type="match status" value="2"/>
</dbReference>
<keyword evidence="1" id="KW-0812">Transmembrane</keyword>
<evidence type="ECO:0000259" key="2">
    <source>
        <dbReference type="Pfam" id="PF13785"/>
    </source>
</evidence>